<evidence type="ECO:0000256" key="12">
    <source>
        <dbReference type="RuleBase" id="RU362069"/>
    </source>
</evidence>
<keyword evidence="9 12" id="KW-0472">Membrane</keyword>
<feature type="transmembrane region" description="Helical" evidence="12">
    <location>
        <begin position="96"/>
        <end position="116"/>
    </location>
</feature>
<dbReference type="GO" id="GO:0044781">
    <property type="term" value="P:bacterial-type flagellum organization"/>
    <property type="evidence" value="ECO:0007669"/>
    <property type="project" value="UniProtKB-UniRule"/>
</dbReference>
<evidence type="ECO:0000256" key="1">
    <source>
        <dbReference type="ARBA" id="ARBA00006257"/>
    </source>
</evidence>
<keyword evidence="13" id="KW-0969">Cilium</keyword>
<keyword evidence="3 12" id="KW-0813">Transport</keyword>
<dbReference type="GO" id="GO:0009306">
    <property type="term" value="P:protein secretion"/>
    <property type="evidence" value="ECO:0007669"/>
    <property type="project" value="UniProtKB-UniRule"/>
</dbReference>
<gene>
    <name evidence="12 13" type="primary">fliP</name>
    <name evidence="13" type="ORF">TRIP_B200626</name>
</gene>
<dbReference type="PROSITE" id="PS01061">
    <property type="entry name" value="FLIP_2"/>
    <property type="match status" value="1"/>
</dbReference>
<name>A0A653A370_UNCDX</name>
<dbReference type="GO" id="GO:0009425">
    <property type="term" value="C:bacterial-type flagellum basal body"/>
    <property type="evidence" value="ECO:0007669"/>
    <property type="project" value="UniProtKB-SubCell"/>
</dbReference>
<feature type="transmembrane region" description="Helical" evidence="12">
    <location>
        <begin position="47"/>
        <end position="75"/>
    </location>
</feature>
<dbReference type="NCBIfam" id="NF009438">
    <property type="entry name" value="PRK12797.1"/>
    <property type="match status" value="1"/>
</dbReference>
<organism evidence="13">
    <name type="scientific">Uncultured Desulfatiglans sp</name>
    <dbReference type="NCBI Taxonomy" id="1748965"/>
    <lineage>
        <taxon>Bacteria</taxon>
        <taxon>Pseudomonadati</taxon>
        <taxon>Thermodesulfobacteriota</taxon>
        <taxon>Desulfobacteria</taxon>
        <taxon>Desulfatiglandales</taxon>
        <taxon>Desulfatiglandaceae</taxon>
        <taxon>Desulfatiglans</taxon>
        <taxon>environmental samples</taxon>
    </lineage>
</organism>
<comment type="function">
    <text evidence="12">Plays a role in the flagellum-specific transport system.</text>
</comment>
<keyword evidence="5 12" id="KW-0812">Transmembrane</keyword>
<evidence type="ECO:0000256" key="2">
    <source>
        <dbReference type="ARBA" id="ARBA00021714"/>
    </source>
</evidence>
<evidence type="ECO:0000256" key="7">
    <source>
        <dbReference type="ARBA" id="ARBA00022927"/>
    </source>
</evidence>
<evidence type="ECO:0000256" key="4">
    <source>
        <dbReference type="ARBA" id="ARBA00022475"/>
    </source>
</evidence>
<protein>
    <recommendedName>
        <fullName evidence="2 12">Flagellar biosynthetic protein FliP</fullName>
    </recommendedName>
</protein>
<evidence type="ECO:0000256" key="3">
    <source>
        <dbReference type="ARBA" id="ARBA00022448"/>
    </source>
</evidence>
<proteinExistence type="inferred from homology"/>
<dbReference type="PANTHER" id="PTHR30587">
    <property type="entry name" value="FLAGELLAR BIOSYNTHETIC PROTEIN FLIP"/>
    <property type="match status" value="1"/>
</dbReference>
<dbReference type="NCBIfam" id="TIGR01103">
    <property type="entry name" value="fliP"/>
    <property type="match status" value="1"/>
</dbReference>
<comment type="subcellular location">
    <subcellularLocation>
        <location evidence="12">Cell membrane</location>
        <topology evidence="12">Multi-pass membrane protein</topology>
    </subcellularLocation>
    <subcellularLocation>
        <location evidence="12">Bacterial flagellum basal body</location>
    </subcellularLocation>
</comment>
<feature type="transmembrane region" description="Helical" evidence="12">
    <location>
        <begin position="195"/>
        <end position="215"/>
    </location>
</feature>
<evidence type="ECO:0000256" key="11">
    <source>
        <dbReference type="ARBA" id="ARBA00023225"/>
    </source>
</evidence>
<dbReference type="PRINTS" id="PR00951">
    <property type="entry name" value="FLGBIOSNFLIP"/>
</dbReference>
<sequence>MQRRSLVEITILFLLMLPGSAIGQTPVLDTPMVTIGIGTPADPGHMGVVLQIFLLMTVLSLAPAILIMLTSFTRIAIVLSILRQAIGTQQMPPNQVVIGLALFLTLFIMTPVWQTVNHNALQPYLKQEITQSEALDKATGPIRDFMIKQTREKDLALMVEIARMERPNNIQDIPTTVLIPSFVISELKTAFQMGFMLYIPFLIIDMVVASVLLSMGMMMLPPIMISLPFKLMLFVLADGWYLIVGAVVKSFSN</sequence>
<feature type="transmembrane region" description="Helical" evidence="12">
    <location>
        <begin position="227"/>
        <end position="248"/>
    </location>
</feature>
<dbReference type="EMBL" id="UPXX01000013">
    <property type="protein sequence ID" value="VBB42486.1"/>
    <property type="molecule type" value="Genomic_DNA"/>
</dbReference>
<dbReference type="PRINTS" id="PR01302">
    <property type="entry name" value="TYPE3IMPPROT"/>
</dbReference>
<keyword evidence="11 12" id="KW-1006">Bacterial flagellum protein export</keyword>
<evidence type="ECO:0000256" key="6">
    <source>
        <dbReference type="ARBA" id="ARBA00022795"/>
    </source>
</evidence>
<keyword evidence="10" id="KW-0975">Bacterial flagellum</keyword>
<accession>A0A653A370</accession>
<keyword evidence="6 12" id="KW-1005">Bacterial flagellum biogenesis</keyword>
<evidence type="ECO:0000256" key="5">
    <source>
        <dbReference type="ARBA" id="ARBA00022692"/>
    </source>
</evidence>
<evidence type="ECO:0000256" key="8">
    <source>
        <dbReference type="ARBA" id="ARBA00022989"/>
    </source>
</evidence>
<dbReference type="PANTHER" id="PTHR30587:SF0">
    <property type="entry name" value="FLAGELLAR BIOSYNTHETIC PROTEIN FLIP"/>
    <property type="match status" value="1"/>
</dbReference>
<keyword evidence="13" id="KW-0966">Cell projection</keyword>
<dbReference type="Pfam" id="PF00813">
    <property type="entry name" value="FliP"/>
    <property type="match status" value="1"/>
</dbReference>
<dbReference type="InterPro" id="IPR005838">
    <property type="entry name" value="T3SS_IM_P"/>
</dbReference>
<reference evidence="13" key="1">
    <citation type="submission" date="2018-07" db="EMBL/GenBank/DDBJ databases">
        <authorList>
            <consortium name="Genoscope - CEA"/>
            <person name="William W."/>
        </authorList>
    </citation>
    <scope>NUCLEOTIDE SEQUENCE</scope>
    <source>
        <strain evidence="13">IK1</strain>
    </source>
</reference>
<evidence type="ECO:0000313" key="13">
    <source>
        <dbReference type="EMBL" id="VBB42486.1"/>
    </source>
</evidence>
<keyword evidence="7 12" id="KW-0653">Protein transport</keyword>
<dbReference type="InterPro" id="IPR005837">
    <property type="entry name" value="FliP"/>
</dbReference>
<keyword evidence="13" id="KW-0282">Flagellum</keyword>
<evidence type="ECO:0000256" key="10">
    <source>
        <dbReference type="ARBA" id="ARBA00023143"/>
    </source>
</evidence>
<evidence type="ECO:0000256" key="9">
    <source>
        <dbReference type="ARBA" id="ARBA00023136"/>
    </source>
</evidence>
<dbReference type="PROSITE" id="PS01060">
    <property type="entry name" value="FLIP_1"/>
    <property type="match status" value="1"/>
</dbReference>
<comment type="similarity">
    <text evidence="1 12">Belongs to the FliP/MopC/SpaP family.</text>
</comment>
<keyword evidence="4 12" id="KW-1003">Cell membrane</keyword>
<dbReference type="AlphaFoldDB" id="A0A653A370"/>
<dbReference type="GO" id="GO:0005886">
    <property type="term" value="C:plasma membrane"/>
    <property type="evidence" value="ECO:0007669"/>
    <property type="project" value="UniProtKB-SubCell"/>
</dbReference>
<keyword evidence="8 12" id="KW-1133">Transmembrane helix</keyword>